<proteinExistence type="predicted"/>
<keyword evidence="2" id="KW-1185">Reference proteome</keyword>
<dbReference type="GO" id="GO:0061458">
    <property type="term" value="P:reproductive system development"/>
    <property type="evidence" value="ECO:0007669"/>
    <property type="project" value="TreeGrafter"/>
</dbReference>
<dbReference type="Proteomes" id="UP000631114">
    <property type="component" value="Unassembled WGS sequence"/>
</dbReference>
<dbReference type="InterPro" id="IPR036047">
    <property type="entry name" value="F-box-like_dom_sf"/>
</dbReference>
<protein>
    <recommendedName>
        <fullName evidence="3">F-box protein</fullName>
    </recommendedName>
</protein>
<sequence length="304" mass="34367">MAKRMRRGKSIFSCCSSPRSSLRSLHPIFNCYEEDIWIEISKSLSGRCLVMLASVNSWFRRLILGEDSIWKYASLRDLQVPQPPRVNFSWIKLYASAFDGSHSYFFRQQEKHIDWMRIGAFYISSPTVLLAEGLSMPLKVPQGQTVETMLQTSGSCILTNLKTGVWIADLQLVRCPVCNLETCEGTMQTLDARHMELFLTEGYKNGSWEYQEIGSHEINNHTDGATGGIFDIKHLRDPSTAEVLNIKSWAAKPTDWQPKARIALYAVAVNTNLQPNDGLCIKYHAMRAGADGEVISIRISQQLL</sequence>
<organism evidence="1 2">
    <name type="scientific">Coptis chinensis</name>
    <dbReference type="NCBI Taxonomy" id="261450"/>
    <lineage>
        <taxon>Eukaryota</taxon>
        <taxon>Viridiplantae</taxon>
        <taxon>Streptophyta</taxon>
        <taxon>Embryophyta</taxon>
        <taxon>Tracheophyta</taxon>
        <taxon>Spermatophyta</taxon>
        <taxon>Magnoliopsida</taxon>
        <taxon>Ranunculales</taxon>
        <taxon>Ranunculaceae</taxon>
        <taxon>Coptidoideae</taxon>
        <taxon>Coptis</taxon>
    </lineage>
</organism>
<accession>A0A835HN90</accession>
<dbReference type="SUPFAM" id="SSF81383">
    <property type="entry name" value="F-box domain"/>
    <property type="match status" value="1"/>
</dbReference>
<dbReference type="EMBL" id="JADFTS010000006">
    <property type="protein sequence ID" value="KAF9601956.1"/>
    <property type="molecule type" value="Genomic_DNA"/>
</dbReference>
<gene>
    <name evidence="1" type="ORF">IFM89_024419</name>
</gene>
<name>A0A835HN90_9MAGN</name>
<dbReference type="PANTHER" id="PTHR47149">
    <property type="entry name" value="F-BOX PROTEIN RMF"/>
    <property type="match status" value="1"/>
</dbReference>
<evidence type="ECO:0000313" key="2">
    <source>
        <dbReference type="Proteomes" id="UP000631114"/>
    </source>
</evidence>
<dbReference type="GO" id="GO:0005634">
    <property type="term" value="C:nucleus"/>
    <property type="evidence" value="ECO:0007669"/>
    <property type="project" value="TreeGrafter"/>
</dbReference>
<dbReference type="OrthoDB" id="8062037at2759"/>
<evidence type="ECO:0000313" key="1">
    <source>
        <dbReference type="EMBL" id="KAF9601956.1"/>
    </source>
</evidence>
<dbReference type="PANTHER" id="PTHR47149:SF1">
    <property type="entry name" value="F-BOX PROTEIN RMF"/>
    <property type="match status" value="1"/>
</dbReference>
<reference evidence="1 2" key="1">
    <citation type="submission" date="2020-10" db="EMBL/GenBank/DDBJ databases">
        <title>The Coptis chinensis genome and diversification of protoberbering-type alkaloids.</title>
        <authorList>
            <person name="Wang B."/>
            <person name="Shu S."/>
            <person name="Song C."/>
            <person name="Liu Y."/>
        </authorList>
    </citation>
    <scope>NUCLEOTIDE SEQUENCE [LARGE SCALE GENOMIC DNA]</scope>
    <source>
        <strain evidence="1">HL-2020</strain>
        <tissue evidence="1">Leaf</tissue>
    </source>
</reference>
<evidence type="ECO:0008006" key="3">
    <source>
        <dbReference type="Google" id="ProtNLM"/>
    </source>
</evidence>
<comment type="caution">
    <text evidence="1">The sequence shown here is derived from an EMBL/GenBank/DDBJ whole genome shotgun (WGS) entry which is preliminary data.</text>
</comment>
<dbReference type="AlphaFoldDB" id="A0A835HN90"/>